<dbReference type="EMBL" id="KE747829">
    <property type="protein sequence ID" value="RMZ72065.1"/>
    <property type="molecule type" value="Genomic_DNA"/>
</dbReference>
<dbReference type="OrthoDB" id="3791627at2759"/>
<reference evidence="1 2" key="1">
    <citation type="journal article" date="2014" name="PLoS ONE">
        <title>De novo Genome Assembly of the Fungal Plant Pathogen Pyrenophora semeniperda.</title>
        <authorList>
            <person name="Soliai M.M."/>
            <person name="Meyer S.E."/>
            <person name="Udall J.A."/>
            <person name="Elzinga D.E."/>
            <person name="Hermansen R.A."/>
            <person name="Bodily P.M."/>
            <person name="Hart A.A."/>
            <person name="Coleman C.E."/>
        </authorList>
    </citation>
    <scope>NUCLEOTIDE SEQUENCE [LARGE SCALE GENOMIC DNA]</scope>
    <source>
        <strain evidence="1 2">CCB06</strain>
        <tissue evidence="1">Mycelium</tissue>
    </source>
</reference>
<dbReference type="SUPFAM" id="SSF52777">
    <property type="entry name" value="CoA-dependent acyltransferases"/>
    <property type="match status" value="1"/>
</dbReference>
<sequence length="102" mass="11573">MGFDDIVRMSTDWPAETQFDSVFQHQNLDEHPKLDFDGTTTTQLHWFQNPGSVPVILTVITFPLKDKLKVLVWGNEQIITPANAEKINKMLCDMIAKLSASL</sequence>
<keyword evidence="2" id="KW-1185">Reference proteome</keyword>
<proteinExistence type="predicted"/>
<accession>A0A3M7MC26</accession>
<organism evidence="1 2">
    <name type="scientific">Pyrenophora seminiperda CCB06</name>
    <dbReference type="NCBI Taxonomy" id="1302712"/>
    <lineage>
        <taxon>Eukaryota</taxon>
        <taxon>Fungi</taxon>
        <taxon>Dikarya</taxon>
        <taxon>Ascomycota</taxon>
        <taxon>Pezizomycotina</taxon>
        <taxon>Dothideomycetes</taxon>
        <taxon>Pleosporomycetidae</taxon>
        <taxon>Pleosporales</taxon>
        <taxon>Pleosporineae</taxon>
        <taxon>Pleosporaceae</taxon>
        <taxon>Pyrenophora</taxon>
    </lineage>
</organism>
<evidence type="ECO:0000313" key="1">
    <source>
        <dbReference type="EMBL" id="RMZ72065.1"/>
    </source>
</evidence>
<evidence type="ECO:0000313" key="2">
    <source>
        <dbReference type="Proteomes" id="UP000265663"/>
    </source>
</evidence>
<protein>
    <submittedName>
        <fullName evidence="1">Destruxin synthetase</fullName>
    </submittedName>
</protein>
<name>A0A3M7MC26_9PLEO</name>
<dbReference type="Proteomes" id="UP000265663">
    <property type="component" value="Unassembled WGS sequence"/>
</dbReference>
<dbReference type="AlphaFoldDB" id="A0A3M7MC26"/>
<gene>
    <name evidence="1" type="ORF">GMOD_00007056</name>
</gene>